<organism evidence="2 3">
    <name type="scientific">Anisodus acutangulus</name>
    <dbReference type="NCBI Taxonomy" id="402998"/>
    <lineage>
        <taxon>Eukaryota</taxon>
        <taxon>Viridiplantae</taxon>
        <taxon>Streptophyta</taxon>
        <taxon>Embryophyta</taxon>
        <taxon>Tracheophyta</taxon>
        <taxon>Spermatophyta</taxon>
        <taxon>Magnoliopsida</taxon>
        <taxon>eudicotyledons</taxon>
        <taxon>Gunneridae</taxon>
        <taxon>Pentapetalae</taxon>
        <taxon>asterids</taxon>
        <taxon>lamiids</taxon>
        <taxon>Solanales</taxon>
        <taxon>Solanaceae</taxon>
        <taxon>Solanoideae</taxon>
        <taxon>Hyoscyameae</taxon>
        <taxon>Anisodus</taxon>
    </lineage>
</organism>
<proteinExistence type="predicted"/>
<evidence type="ECO:0000313" key="3">
    <source>
        <dbReference type="Proteomes" id="UP001152561"/>
    </source>
</evidence>
<dbReference type="Gene3D" id="3.30.70.100">
    <property type="match status" value="1"/>
</dbReference>
<keyword evidence="3" id="KW-1185">Reference proteome</keyword>
<accession>A0A9Q1LCM9</accession>
<name>A0A9Q1LCM9_9SOLA</name>
<dbReference type="PANTHER" id="PTHR46371">
    <property type="entry name" value="OS04G0464100 PROTEIN"/>
    <property type="match status" value="1"/>
</dbReference>
<comment type="caution">
    <text evidence="2">The sequence shown here is derived from an EMBL/GenBank/DDBJ whole genome shotgun (WGS) entry which is preliminary data.</text>
</comment>
<gene>
    <name evidence="2" type="ORF">K7X08_012164</name>
</gene>
<dbReference type="AlphaFoldDB" id="A0A9Q1LCM9"/>
<dbReference type="Proteomes" id="UP001152561">
    <property type="component" value="Unassembled WGS sequence"/>
</dbReference>
<feature type="compositionally biased region" description="Polar residues" evidence="1">
    <location>
        <begin position="81"/>
        <end position="99"/>
    </location>
</feature>
<evidence type="ECO:0000256" key="1">
    <source>
        <dbReference type="SAM" id="MobiDB-lite"/>
    </source>
</evidence>
<evidence type="ECO:0000313" key="2">
    <source>
        <dbReference type="EMBL" id="KAJ8532241.1"/>
    </source>
</evidence>
<sequence>MKQKVIIKLFMDRNDQRSRTKAFKIAVSQPGVESVAIQEGDNYKLDVVGEHIDAVVLTNCLRKKLGHAQLVSVGPVAADDNNASANPEASEPVTTQPQPDSYPDFGVPQYQVKMAILQSYVDTISNGSNTEISLSSLIRSQTKDSQALQVKFMENEAMEVLEDNHWRSFKLWRRGFKLWKIAWRKSTRAQESKVQSLPIKEAQMLMCGYNCKLG</sequence>
<dbReference type="EMBL" id="JAJAGQ010000020">
    <property type="protein sequence ID" value="KAJ8532241.1"/>
    <property type="molecule type" value="Genomic_DNA"/>
</dbReference>
<dbReference type="OrthoDB" id="692882at2759"/>
<feature type="region of interest" description="Disordered" evidence="1">
    <location>
        <begin position="79"/>
        <end position="101"/>
    </location>
</feature>
<protein>
    <submittedName>
        <fullName evidence="2">Uncharacterized protein</fullName>
    </submittedName>
</protein>
<dbReference type="InterPro" id="IPR044296">
    <property type="entry name" value="HIPP46"/>
</dbReference>
<reference evidence="3" key="1">
    <citation type="journal article" date="2023" name="Proc. Natl. Acad. Sci. U.S.A.">
        <title>Genomic and structural basis for evolution of tropane alkaloid biosynthesis.</title>
        <authorList>
            <person name="Wanga Y.-J."/>
            <person name="Taina T."/>
            <person name="Yua J.-Y."/>
            <person name="Lia J."/>
            <person name="Xua B."/>
            <person name="Chenc J."/>
            <person name="D'Auriad J.C."/>
            <person name="Huanga J.-P."/>
            <person name="Huanga S.-X."/>
        </authorList>
    </citation>
    <scope>NUCLEOTIDE SEQUENCE [LARGE SCALE GENOMIC DNA]</scope>
    <source>
        <strain evidence="3">cv. KIB-2019</strain>
    </source>
</reference>